<dbReference type="NCBIfam" id="TIGR00254">
    <property type="entry name" value="GGDEF"/>
    <property type="match status" value="1"/>
</dbReference>
<feature type="domain" description="GGDEF" evidence="4">
    <location>
        <begin position="249"/>
        <end position="382"/>
    </location>
</feature>
<dbReference type="GO" id="GO:1902201">
    <property type="term" value="P:negative regulation of bacterial-type flagellum-dependent cell motility"/>
    <property type="evidence" value="ECO:0007669"/>
    <property type="project" value="TreeGrafter"/>
</dbReference>
<feature type="transmembrane region" description="Helical" evidence="3">
    <location>
        <begin position="90"/>
        <end position="111"/>
    </location>
</feature>
<feature type="transmembrane region" description="Helical" evidence="3">
    <location>
        <begin position="188"/>
        <end position="208"/>
    </location>
</feature>
<feature type="transmembrane region" description="Helical" evidence="3">
    <location>
        <begin position="60"/>
        <end position="78"/>
    </location>
</feature>
<evidence type="ECO:0000256" key="2">
    <source>
        <dbReference type="ARBA" id="ARBA00034247"/>
    </source>
</evidence>
<dbReference type="InterPro" id="IPR000160">
    <property type="entry name" value="GGDEF_dom"/>
</dbReference>
<sequence length="389" mass="41478">MDLATLWYLTTGTALVAAVMTLWERKAHAKRARELGLWATAYAVFAIGCVLAMNRNTLPGITGFAVTNVVMMLGYLLMLQGALALDGRRLHPFLIAGLLTAIGIAWFSVGVDAAGLLWNHVSAFPIAVVSGLTALTLLRSRTVRALRSRPIAVAVFAGHSLFYAARTFVVPVIAATHGEDVLALVAEITMYEAVLVTVAMPMSLLALVREEDRASLLATARTDFLTTLNNRQGFFELGPRHLSGAGKDAPHALLAFDLDHFKTINDRYGHDAGDRVLKLFADIAREVAGTRAMSARLGGEEFAILLPQTRGADAHAIGQSIARSFTETAARSDGLGIPATVSIGLAEASGSEPDIATLLAAADRALYRAKTLGRNRIEIAKPEQVARAA</sequence>
<dbReference type="InterPro" id="IPR050469">
    <property type="entry name" value="Diguanylate_Cyclase"/>
</dbReference>
<dbReference type="SMART" id="SM00267">
    <property type="entry name" value="GGDEF"/>
    <property type="match status" value="1"/>
</dbReference>
<dbReference type="InterPro" id="IPR043128">
    <property type="entry name" value="Rev_trsase/Diguanyl_cyclase"/>
</dbReference>
<dbReference type="SUPFAM" id="SSF55073">
    <property type="entry name" value="Nucleotide cyclase"/>
    <property type="match status" value="1"/>
</dbReference>
<gene>
    <name evidence="5" type="ORF">NWE54_12635</name>
</gene>
<dbReference type="PANTHER" id="PTHR45138:SF9">
    <property type="entry name" value="DIGUANYLATE CYCLASE DGCM-RELATED"/>
    <property type="match status" value="1"/>
</dbReference>
<evidence type="ECO:0000256" key="1">
    <source>
        <dbReference type="ARBA" id="ARBA00012528"/>
    </source>
</evidence>
<dbReference type="EC" id="2.7.7.65" evidence="1"/>
<protein>
    <recommendedName>
        <fullName evidence="1">diguanylate cyclase</fullName>
        <ecNumber evidence="1">2.7.7.65</ecNumber>
    </recommendedName>
</protein>
<proteinExistence type="predicted"/>
<feature type="transmembrane region" description="Helical" evidence="3">
    <location>
        <begin position="117"/>
        <end position="138"/>
    </location>
</feature>
<dbReference type="GO" id="GO:0052621">
    <property type="term" value="F:diguanylate cyclase activity"/>
    <property type="evidence" value="ECO:0007669"/>
    <property type="project" value="UniProtKB-EC"/>
</dbReference>
<feature type="transmembrane region" description="Helical" evidence="3">
    <location>
        <begin position="35"/>
        <end position="54"/>
    </location>
</feature>
<dbReference type="GO" id="GO:0005886">
    <property type="term" value="C:plasma membrane"/>
    <property type="evidence" value="ECO:0007669"/>
    <property type="project" value="TreeGrafter"/>
</dbReference>
<evidence type="ECO:0000259" key="4">
    <source>
        <dbReference type="PROSITE" id="PS50887"/>
    </source>
</evidence>
<accession>A0A9E7ZQK9</accession>
<dbReference type="PANTHER" id="PTHR45138">
    <property type="entry name" value="REGULATORY COMPONENTS OF SENSORY TRANSDUCTION SYSTEM"/>
    <property type="match status" value="1"/>
</dbReference>
<feature type="transmembrane region" description="Helical" evidence="3">
    <location>
        <begin position="6"/>
        <end position="23"/>
    </location>
</feature>
<keyword evidence="3" id="KW-1133">Transmembrane helix</keyword>
<dbReference type="PROSITE" id="PS50887">
    <property type="entry name" value="GGDEF"/>
    <property type="match status" value="1"/>
</dbReference>
<comment type="catalytic activity">
    <reaction evidence="2">
        <text>2 GTP = 3',3'-c-di-GMP + 2 diphosphate</text>
        <dbReference type="Rhea" id="RHEA:24898"/>
        <dbReference type="ChEBI" id="CHEBI:33019"/>
        <dbReference type="ChEBI" id="CHEBI:37565"/>
        <dbReference type="ChEBI" id="CHEBI:58805"/>
        <dbReference type="EC" id="2.7.7.65"/>
    </reaction>
</comment>
<feature type="transmembrane region" description="Helical" evidence="3">
    <location>
        <begin position="150"/>
        <end position="176"/>
    </location>
</feature>
<dbReference type="CDD" id="cd01949">
    <property type="entry name" value="GGDEF"/>
    <property type="match status" value="1"/>
</dbReference>
<dbReference type="AlphaFoldDB" id="A0A9E7ZQK9"/>
<dbReference type="FunFam" id="3.30.70.270:FF:000001">
    <property type="entry name" value="Diguanylate cyclase domain protein"/>
    <property type="match status" value="1"/>
</dbReference>
<dbReference type="Pfam" id="PF00990">
    <property type="entry name" value="GGDEF"/>
    <property type="match status" value="1"/>
</dbReference>
<dbReference type="EMBL" id="CP102774">
    <property type="protein sequence ID" value="UZF89568.1"/>
    <property type="molecule type" value="Genomic_DNA"/>
</dbReference>
<keyword evidence="3" id="KW-0472">Membrane</keyword>
<evidence type="ECO:0000256" key="3">
    <source>
        <dbReference type="SAM" id="Phobius"/>
    </source>
</evidence>
<reference evidence="5" key="1">
    <citation type="submission" date="2022-08" db="EMBL/GenBank/DDBJ databases">
        <title>Complete Genome Sequences of 2 Bosea sp. soil isolates.</title>
        <authorList>
            <person name="Alvarez Arevalo M."/>
            <person name="Sterndorff E.B."/>
            <person name="Faurdal D."/>
            <person name="Joergensen T.S."/>
            <person name="Weber T."/>
        </authorList>
    </citation>
    <scope>NUCLEOTIDE SEQUENCE</scope>
    <source>
        <strain evidence="5">NBC_00436</strain>
    </source>
</reference>
<dbReference type="Gene3D" id="3.30.70.270">
    <property type="match status" value="1"/>
</dbReference>
<organism evidence="5">
    <name type="scientific">Bosea sp. NBC_00436</name>
    <dbReference type="NCBI Taxonomy" id="2969620"/>
    <lineage>
        <taxon>Bacteria</taxon>
        <taxon>Pseudomonadati</taxon>
        <taxon>Pseudomonadota</taxon>
        <taxon>Alphaproteobacteria</taxon>
        <taxon>Hyphomicrobiales</taxon>
        <taxon>Boseaceae</taxon>
        <taxon>Bosea</taxon>
    </lineage>
</organism>
<dbReference type="GO" id="GO:0043709">
    <property type="term" value="P:cell adhesion involved in single-species biofilm formation"/>
    <property type="evidence" value="ECO:0007669"/>
    <property type="project" value="TreeGrafter"/>
</dbReference>
<name>A0A9E7ZQK9_9HYPH</name>
<dbReference type="InterPro" id="IPR029787">
    <property type="entry name" value="Nucleotide_cyclase"/>
</dbReference>
<keyword evidence="3" id="KW-0812">Transmembrane</keyword>
<evidence type="ECO:0000313" key="5">
    <source>
        <dbReference type="EMBL" id="UZF89568.1"/>
    </source>
</evidence>